<dbReference type="GO" id="GO:0009242">
    <property type="term" value="P:colanic acid biosynthetic process"/>
    <property type="evidence" value="ECO:0007669"/>
    <property type="project" value="TreeGrafter"/>
</dbReference>
<keyword evidence="4 7" id="KW-0812">Transmembrane</keyword>
<accession>A0A0G1PHU8</accession>
<dbReference type="GO" id="GO:0089702">
    <property type="term" value="F:undecaprenyl-phosphate glucose phosphotransferase activity"/>
    <property type="evidence" value="ECO:0007669"/>
    <property type="project" value="TreeGrafter"/>
</dbReference>
<evidence type="ECO:0000313" key="10">
    <source>
        <dbReference type="Proteomes" id="UP000034067"/>
    </source>
</evidence>
<dbReference type="AlphaFoldDB" id="A0A0G1PHU8"/>
<evidence type="ECO:0000259" key="8">
    <source>
        <dbReference type="Pfam" id="PF02397"/>
    </source>
</evidence>
<dbReference type="EMBL" id="LCMJ01000060">
    <property type="protein sequence ID" value="KKU32257.1"/>
    <property type="molecule type" value="Genomic_DNA"/>
</dbReference>
<feature type="domain" description="Bacterial sugar transferase" evidence="8">
    <location>
        <begin position="277"/>
        <end position="459"/>
    </location>
</feature>
<evidence type="ECO:0000256" key="7">
    <source>
        <dbReference type="SAM" id="Phobius"/>
    </source>
</evidence>
<proteinExistence type="inferred from homology"/>
<evidence type="ECO:0000313" key="9">
    <source>
        <dbReference type="EMBL" id="KKU32257.1"/>
    </source>
</evidence>
<comment type="caution">
    <text evidence="9">The sequence shown here is derived from an EMBL/GenBank/DDBJ whole genome shotgun (WGS) entry which is preliminary data.</text>
</comment>
<feature type="transmembrane region" description="Helical" evidence="7">
    <location>
        <begin position="12"/>
        <end position="33"/>
    </location>
</feature>
<dbReference type="Proteomes" id="UP000034067">
    <property type="component" value="Unassembled WGS sequence"/>
</dbReference>
<protein>
    <submittedName>
        <fullName evidence="9">Sugar transferase, PEP-CTERM system associated family protein</fullName>
    </submittedName>
</protein>
<dbReference type="NCBIfam" id="TIGR03025">
    <property type="entry name" value="EPS_sugtrans"/>
    <property type="match status" value="1"/>
</dbReference>
<sequence length="464" mass="53092">MNNQLEKIKRYVLIGGDVFVLYLSLWLTLLLRYGGEFSGDVWGRHFWAFTTIIYAVWLVIFYINDLYSLHLAANNVQFYSRLSRALLAGAALAAVFFYFIPYFGITPKTNLFLNILILAALFPLWRQIYNVFLKSSALSQNILILGLTKESEELIQYLLNKPQLGYKLTAVCDPDGDQTVNISTPSFKGIKIFRGLESVRQVIISSGVQILISAKDPRLDPEILKTFYSLLPLKIKIVGLEQFYESIVGKIPLSLIGEIWFLENLFEGEKGIYEKAKRILDVCMAFCLGLTSLPLFPFIAAAVKLNSPGNVFYTQKRIGKGGQMFWLLKFRSMVQDAEKDGAKWAEKEDTRITKVGNFLRKSRLDELPQLWNVLKGEMSFIGPRPERPEFVRELEKQIPFYQTRHLIKPGLTGWAQINFPYGASVEDAMEKLQYDLYYIKHRSLVLDFGVVLKTIKIVLSRGGR</sequence>
<dbReference type="GO" id="GO:0016020">
    <property type="term" value="C:membrane"/>
    <property type="evidence" value="ECO:0007669"/>
    <property type="project" value="UniProtKB-SubCell"/>
</dbReference>
<dbReference type="Pfam" id="PF02397">
    <property type="entry name" value="Bac_transf"/>
    <property type="match status" value="1"/>
</dbReference>
<dbReference type="PANTHER" id="PTHR30576">
    <property type="entry name" value="COLANIC BIOSYNTHESIS UDP-GLUCOSE LIPID CARRIER TRANSFERASE"/>
    <property type="match status" value="1"/>
</dbReference>
<reference evidence="9 10" key="1">
    <citation type="journal article" date="2015" name="Nature">
        <title>rRNA introns, odd ribosomes, and small enigmatic genomes across a large radiation of phyla.</title>
        <authorList>
            <person name="Brown C.T."/>
            <person name="Hug L.A."/>
            <person name="Thomas B.C."/>
            <person name="Sharon I."/>
            <person name="Castelle C.J."/>
            <person name="Singh A."/>
            <person name="Wilkins M.J."/>
            <person name="Williams K.H."/>
            <person name="Banfield J.F."/>
        </authorList>
    </citation>
    <scope>NUCLEOTIDE SEQUENCE [LARGE SCALE GENOMIC DNA]</scope>
</reference>
<keyword evidence="6 7" id="KW-0472">Membrane</keyword>
<dbReference type="PATRIC" id="fig|1618617.3.peg.712"/>
<evidence type="ECO:0000256" key="4">
    <source>
        <dbReference type="ARBA" id="ARBA00022692"/>
    </source>
</evidence>
<name>A0A0G1PHU8_9BACT</name>
<dbReference type="InterPro" id="IPR003362">
    <property type="entry name" value="Bact_transf"/>
</dbReference>
<feature type="transmembrane region" description="Helical" evidence="7">
    <location>
        <begin position="45"/>
        <end position="64"/>
    </location>
</feature>
<evidence type="ECO:0000256" key="3">
    <source>
        <dbReference type="ARBA" id="ARBA00022679"/>
    </source>
</evidence>
<dbReference type="PANTHER" id="PTHR30576:SF21">
    <property type="entry name" value="UDP-GLUCOSE:UNDECAPRENYL-PHOSPHATE GLUCOSE-1-PHOSPHATE TRANSFERASE"/>
    <property type="match status" value="1"/>
</dbReference>
<comment type="similarity">
    <text evidence="2">Belongs to the bacterial sugar transferase family.</text>
</comment>
<evidence type="ECO:0000256" key="6">
    <source>
        <dbReference type="ARBA" id="ARBA00023136"/>
    </source>
</evidence>
<keyword evidence="5 7" id="KW-1133">Transmembrane helix</keyword>
<feature type="transmembrane region" description="Helical" evidence="7">
    <location>
        <begin position="111"/>
        <end position="129"/>
    </location>
</feature>
<keyword evidence="3 9" id="KW-0808">Transferase</keyword>
<dbReference type="InterPro" id="IPR017475">
    <property type="entry name" value="EPS_sugar_tfrase"/>
</dbReference>
<evidence type="ECO:0000256" key="1">
    <source>
        <dbReference type="ARBA" id="ARBA00004141"/>
    </source>
</evidence>
<feature type="transmembrane region" description="Helical" evidence="7">
    <location>
        <begin position="85"/>
        <end position="105"/>
    </location>
</feature>
<evidence type="ECO:0000256" key="5">
    <source>
        <dbReference type="ARBA" id="ARBA00022989"/>
    </source>
</evidence>
<gene>
    <name evidence="9" type="ORF">UX48_C0060G0005</name>
</gene>
<comment type="subcellular location">
    <subcellularLocation>
        <location evidence="1">Membrane</location>
        <topology evidence="1">Multi-pass membrane protein</topology>
    </subcellularLocation>
</comment>
<evidence type="ECO:0000256" key="2">
    <source>
        <dbReference type="ARBA" id="ARBA00006464"/>
    </source>
</evidence>
<organism evidence="9 10">
    <name type="scientific">Candidatus Azambacteria bacterium GW2011_GWB1_46_27</name>
    <dbReference type="NCBI Taxonomy" id="1618617"/>
    <lineage>
        <taxon>Bacteria</taxon>
        <taxon>Candidatus Azamiibacteriota</taxon>
    </lineage>
</organism>
<feature type="transmembrane region" description="Helical" evidence="7">
    <location>
        <begin position="279"/>
        <end position="303"/>
    </location>
</feature>